<dbReference type="Proteomes" id="UP000724874">
    <property type="component" value="Unassembled WGS sequence"/>
</dbReference>
<name>A0A9P5NMX1_GYMJU</name>
<dbReference type="EMBL" id="JADNYJ010000046">
    <property type="protein sequence ID" value="KAF8900718.1"/>
    <property type="molecule type" value="Genomic_DNA"/>
</dbReference>
<evidence type="ECO:0008006" key="3">
    <source>
        <dbReference type="Google" id="ProtNLM"/>
    </source>
</evidence>
<dbReference type="AlphaFoldDB" id="A0A9P5NMX1"/>
<gene>
    <name evidence="1" type="ORF">CPB84DRAFT_1778747</name>
</gene>
<comment type="caution">
    <text evidence="1">The sequence shown here is derived from an EMBL/GenBank/DDBJ whole genome shotgun (WGS) entry which is preliminary data.</text>
</comment>
<accession>A0A9P5NMX1</accession>
<dbReference type="SUPFAM" id="SSF52047">
    <property type="entry name" value="RNI-like"/>
    <property type="match status" value="1"/>
</dbReference>
<sequence>MPFVWANVIRIDRLSDWKEEGRLEIIRRTRGTPLCVKGNIIDNPSTFPFSTQFIELQWARIRKLDLRIYADYYSRSLWMELFARPAPYLESFKAVVKTNWYPVIFPAGRYIFDGAAPSLRTLHTTNIAFKLTAPWKSQLRRLRLDSLQHTADDMMEAIRSMPLLEHLDLQVDAIPPIPFPDEMSIKLPNLTFLRLSHNFRANLIFAHAIDPSESCRLIWIDQGGGMFGDIQQDSLQAIFNVLSRYSRTYSLAGRTSFSTLHGNSEAFRFRGSLAHSHRLHLDVRPFYIDIVVEFPKGSLPLCFFSTPSSGLVFASVKNLDFRLESGPSLLGRWTGVSTFLKTFPSVVTLNISSGVLDDLIFSSPPNEGLIFPLLQELSVHFKLSPDRKKVSSLHSFLEFRKDLGHPIAELCLAGKQLSDWSLLEGIHGLKVVWEKGGTKYEYTCGNGRPERLNFWVGVFVQVPG</sequence>
<evidence type="ECO:0000313" key="1">
    <source>
        <dbReference type="EMBL" id="KAF8900718.1"/>
    </source>
</evidence>
<evidence type="ECO:0000313" key="2">
    <source>
        <dbReference type="Proteomes" id="UP000724874"/>
    </source>
</evidence>
<dbReference type="OrthoDB" id="3045590at2759"/>
<keyword evidence="2" id="KW-1185">Reference proteome</keyword>
<organism evidence="1 2">
    <name type="scientific">Gymnopilus junonius</name>
    <name type="common">Spectacular rustgill mushroom</name>
    <name type="synonym">Gymnopilus spectabilis subsp. junonius</name>
    <dbReference type="NCBI Taxonomy" id="109634"/>
    <lineage>
        <taxon>Eukaryota</taxon>
        <taxon>Fungi</taxon>
        <taxon>Dikarya</taxon>
        <taxon>Basidiomycota</taxon>
        <taxon>Agaricomycotina</taxon>
        <taxon>Agaricomycetes</taxon>
        <taxon>Agaricomycetidae</taxon>
        <taxon>Agaricales</taxon>
        <taxon>Agaricineae</taxon>
        <taxon>Hymenogastraceae</taxon>
        <taxon>Gymnopilus</taxon>
    </lineage>
</organism>
<dbReference type="Gene3D" id="3.80.10.10">
    <property type="entry name" value="Ribonuclease Inhibitor"/>
    <property type="match status" value="1"/>
</dbReference>
<proteinExistence type="predicted"/>
<protein>
    <recommendedName>
        <fullName evidence="3">F-box domain-containing protein</fullName>
    </recommendedName>
</protein>
<dbReference type="InterPro" id="IPR032675">
    <property type="entry name" value="LRR_dom_sf"/>
</dbReference>
<reference evidence="1" key="1">
    <citation type="submission" date="2020-11" db="EMBL/GenBank/DDBJ databases">
        <authorList>
            <consortium name="DOE Joint Genome Institute"/>
            <person name="Ahrendt S."/>
            <person name="Riley R."/>
            <person name="Andreopoulos W."/>
            <person name="LaButti K."/>
            <person name="Pangilinan J."/>
            <person name="Ruiz-duenas F.J."/>
            <person name="Barrasa J.M."/>
            <person name="Sanchez-Garcia M."/>
            <person name="Camarero S."/>
            <person name="Miyauchi S."/>
            <person name="Serrano A."/>
            <person name="Linde D."/>
            <person name="Babiker R."/>
            <person name="Drula E."/>
            <person name="Ayuso-Fernandez I."/>
            <person name="Pacheco R."/>
            <person name="Padilla G."/>
            <person name="Ferreira P."/>
            <person name="Barriuso J."/>
            <person name="Kellner H."/>
            <person name="Castanera R."/>
            <person name="Alfaro M."/>
            <person name="Ramirez L."/>
            <person name="Pisabarro A.G."/>
            <person name="Kuo A."/>
            <person name="Tritt A."/>
            <person name="Lipzen A."/>
            <person name="He G."/>
            <person name="Yan M."/>
            <person name="Ng V."/>
            <person name="Cullen D."/>
            <person name="Martin F."/>
            <person name="Rosso M.-N."/>
            <person name="Henrissat B."/>
            <person name="Hibbett D."/>
            <person name="Martinez A.T."/>
            <person name="Grigoriev I.V."/>
        </authorList>
    </citation>
    <scope>NUCLEOTIDE SEQUENCE</scope>
    <source>
        <strain evidence="1">AH 44721</strain>
    </source>
</reference>